<sequence length="431" mass="49751">DIEDCIDSFERVSNYNRWDDNIKLANVAFYLVDVAKTWFLNHEDEIPNWTSFTTKIREIFGTPTSRKENAKKLHHRQQKNEETYSFCIEDVLTLCQRADADMRESDRVDKNPPTTSELRQIIREIVREEMKKLNPETPATKGHGDLSTDLRALVQGELAYAASTARPRVEPKQPTYVEMATRLPTTSQVVPQPQCLPSPTMAPLTHAPTNAMSYPPWRLTNSTPVCYYCGNRGHIVQYCRKRRSDERYESSRYHHDREPYWSDSFNRPRTAILCWEDPPVAPAHRPPSPPRRKRHGEVTEVLELGPTYCRSPRLNPIEKLSIARSLSEREPHLMKNTGVQQRPFKTGYAVSFFEEHNLNLFKAYKEGRFVVHPEGFFEDNSRAAIVKNFSQVKNVSPSKLKVAAKKLCRRLELTKRPRASQDGDLIRASAV</sequence>
<organism evidence="1 2">
    <name type="scientific">Ixodes persulcatus</name>
    <name type="common">Taiga tick</name>
    <dbReference type="NCBI Taxonomy" id="34615"/>
    <lineage>
        <taxon>Eukaryota</taxon>
        <taxon>Metazoa</taxon>
        <taxon>Ecdysozoa</taxon>
        <taxon>Arthropoda</taxon>
        <taxon>Chelicerata</taxon>
        <taxon>Arachnida</taxon>
        <taxon>Acari</taxon>
        <taxon>Parasitiformes</taxon>
        <taxon>Ixodida</taxon>
        <taxon>Ixodoidea</taxon>
        <taxon>Ixodidae</taxon>
        <taxon>Ixodinae</taxon>
        <taxon>Ixodes</taxon>
    </lineage>
</organism>
<accession>A0AC60PKY6</accession>
<protein>
    <submittedName>
        <fullName evidence="1">Uncharacterized protein</fullName>
    </submittedName>
</protein>
<proteinExistence type="predicted"/>
<feature type="non-terminal residue" evidence="1">
    <location>
        <position position="1"/>
    </location>
</feature>
<dbReference type="Proteomes" id="UP000805193">
    <property type="component" value="Unassembled WGS sequence"/>
</dbReference>
<keyword evidence="2" id="KW-1185">Reference proteome</keyword>
<reference evidence="1 2" key="1">
    <citation type="journal article" date="2020" name="Cell">
        <title>Large-Scale Comparative Analyses of Tick Genomes Elucidate Their Genetic Diversity and Vector Capacities.</title>
        <authorList>
            <consortium name="Tick Genome and Microbiome Consortium (TIGMIC)"/>
            <person name="Jia N."/>
            <person name="Wang J."/>
            <person name="Shi W."/>
            <person name="Du L."/>
            <person name="Sun Y."/>
            <person name="Zhan W."/>
            <person name="Jiang J.F."/>
            <person name="Wang Q."/>
            <person name="Zhang B."/>
            <person name="Ji P."/>
            <person name="Bell-Sakyi L."/>
            <person name="Cui X.M."/>
            <person name="Yuan T.T."/>
            <person name="Jiang B.G."/>
            <person name="Yang W.F."/>
            <person name="Lam T.T."/>
            <person name="Chang Q.C."/>
            <person name="Ding S.J."/>
            <person name="Wang X.J."/>
            <person name="Zhu J.G."/>
            <person name="Ruan X.D."/>
            <person name="Zhao L."/>
            <person name="Wei J.T."/>
            <person name="Ye R.Z."/>
            <person name="Que T.C."/>
            <person name="Du C.H."/>
            <person name="Zhou Y.H."/>
            <person name="Cheng J.X."/>
            <person name="Dai P.F."/>
            <person name="Guo W.B."/>
            <person name="Han X.H."/>
            <person name="Huang E.J."/>
            <person name="Li L.F."/>
            <person name="Wei W."/>
            <person name="Gao Y.C."/>
            <person name="Liu J.Z."/>
            <person name="Shao H.Z."/>
            <person name="Wang X."/>
            <person name="Wang C.C."/>
            <person name="Yang T.C."/>
            <person name="Huo Q.B."/>
            <person name="Li W."/>
            <person name="Chen H.Y."/>
            <person name="Chen S.E."/>
            <person name="Zhou L.G."/>
            <person name="Ni X.B."/>
            <person name="Tian J.H."/>
            <person name="Sheng Y."/>
            <person name="Liu T."/>
            <person name="Pan Y.S."/>
            <person name="Xia L.Y."/>
            <person name="Li J."/>
            <person name="Zhao F."/>
            <person name="Cao W.C."/>
        </authorList>
    </citation>
    <scope>NUCLEOTIDE SEQUENCE [LARGE SCALE GENOMIC DNA]</scope>
    <source>
        <strain evidence="1">Iper-2018</strain>
    </source>
</reference>
<name>A0AC60PKY6_IXOPE</name>
<gene>
    <name evidence="1" type="ORF">HPB47_002897</name>
</gene>
<comment type="caution">
    <text evidence="1">The sequence shown here is derived from an EMBL/GenBank/DDBJ whole genome shotgun (WGS) entry which is preliminary data.</text>
</comment>
<evidence type="ECO:0000313" key="2">
    <source>
        <dbReference type="Proteomes" id="UP000805193"/>
    </source>
</evidence>
<evidence type="ECO:0000313" key="1">
    <source>
        <dbReference type="EMBL" id="KAG0421214.1"/>
    </source>
</evidence>
<dbReference type="EMBL" id="JABSTQ010010405">
    <property type="protein sequence ID" value="KAG0421214.1"/>
    <property type="molecule type" value="Genomic_DNA"/>
</dbReference>